<dbReference type="Gene3D" id="2.60.40.10">
    <property type="entry name" value="Immunoglobulins"/>
    <property type="match status" value="1"/>
</dbReference>
<reference evidence="4" key="1">
    <citation type="submission" date="2025-08" db="UniProtKB">
        <authorList>
            <consortium name="RefSeq"/>
        </authorList>
    </citation>
    <scope>IDENTIFICATION</scope>
</reference>
<evidence type="ECO:0000313" key="3">
    <source>
        <dbReference type="Proteomes" id="UP000245340"/>
    </source>
</evidence>
<dbReference type="Pfam" id="PF07686">
    <property type="entry name" value="V-set"/>
    <property type="match status" value="1"/>
</dbReference>
<proteinExistence type="predicted"/>
<gene>
    <name evidence="4" type="primary">LOC101386870</name>
</gene>
<dbReference type="Proteomes" id="UP000245340">
    <property type="component" value="Unplaced"/>
</dbReference>
<feature type="domain" description="Immunoglobulin V-set" evidence="2">
    <location>
        <begin position="38"/>
        <end position="96"/>
    </location>
</feature>
<dbReference type="InterPro" id="IPR013783">
    <property type="entry name" value="Ig-like_fold"/>
</dbReference>
<organism evidence="3 4">
    <name type="scientific">Odobenus rosmarus divergens</name>
    <name type="common">Pacific walrus</name>
    <dbReference type="NCBI Taxonomy" id="9708"/>
    <lineage>
        <taxon>Eukaryota</taxon>
        <taxon>Metazoa</taxon>
        <taxon>Chordata</taxon>
        <taxon>Craniata</taxon>
        <taxon>Vertebrata</taxon>
        <taxon>Euteleostomi</taxon>
        <taxon>Mammalia</taxon>
        <taxon>Eutheria</taxon>
        <taxon>Laurasiatheria</taxon>
        <taxon>Carnivora</taxon>
        <taxon>Caniformia</taxon>
        <taxon>Pinnipedia</taxon>
        <taxon>Odobenidae</taxon>
        <taxon>Odobenus</taxon>
    </lineage>
</organism>
<protein>
    <submittedName>
        <fullName evidence="4">Pre-B lymphocyte protein 3-like</fullName>
    </submittedName>
</protein>
<name>A0A9B0GHF5_ODORO</name>
<dbReference type="RefSeq" id="XP_004400158.1">
    <property type="nucleotide sequence ID" value="XM_004400101.1"/>
</dbReference>
<dbReference type="InterPro" id="IPR036179">
    <property type="entry name" value="Ig-like_dom_sf"/>
</dbReference>
<dbReference type="AlphaFoldDB" id="A0A9B0GHF5"/>
<feature type="region of interest" description="Disordered" evidence="1">
    <location>
        <begin position="101"/>
        <end position="134"/>
    </location>
</feature>
<sequence>MLSGKAVLRIMRRGGVGGWSRSIGGVHRELQNLDISVGGSNIYWIQLQPGTPPRDLLYYSSDSDKHQGSGFPGRFSGSKDASANAGLLRISGLQAEAEADSHWATAHSSGSSCRSSQRLREGGSGSKTSGPTDIVSETRFSKKLTWRDMAGWSLLHDDLSFNRERGRVM</sequence>
<evidence type="ECO:0000259" key="2">
    <source>
        <dbReference type="Pfam" id="PF07686"/>
    </source>
</evidence>
<dbReference type="InterPro" id="IPR013106">
    <property type="entry name" value="Ig_V-set"/>
</dbReference>
<keyword evidence="3" id="KW-1185">Reference proteome</keyword>
<evidence type="ECO:0000256" key="1">
    <source>
        <dbReference type="SAM" id="MobiDB-lite"/>
    </source>
</evidence>
<evidence type="ECO:0000313" key="4">
    <source>
        <dbReference type="RefSeq" id="XP_004400158.1"/>
    </source>
</evidence>
<accession>A0A9B0GHF5</accession>
<dbReference type="SUPFAM" id="SSF48726">
    <property type="entry name" value="Immunoglobulin"/>
    <property type="match status" value="1"/>
</dbReference>